<reference evidence="4" key="1">
    <citation type="journal article" date="2019" name="Int. J. Syst. Evol. Microbiol.">
        <title>The Global Catalogue of Microorganisms (GCM) 10K type strain sequencing project: providing services to taxonomists for standard genome sequencing and annotation.</title>
        <authorList>
            <consortium name="The Broad Institute Genomics Platform"/>
            <consortium name="The Broad Institute Genome Sequencing Center for Infectious Disease"/>
            <person name="Wu L."/>
            <person name="Ma J."/>
        </authorList>
    </citation>
    <scope>NUCLEOTIDE SEQUENCE [LARGE SCALE GENOMIC DNA]</scope>
    <source>
        <strain evidence="4">KCTC 42282</strain>
    </source>
</reference>
<dbReference type="Gene3D" id="3.30.2310.20">
    <property type="entry name" value="RelE-like"/>
    <property type="match status" value="1"/>
</dbReference>
<organism evidence="3 4">
    <name type="scientific">Camelimonas fluminis</name>
    <dbReference type="NCBI Taxonomy" id="1576911"/>
    <lineage>
        <taxon>Bacteria</taxon>
        <taxon>Pseudomonadati</taxon>
        <taxon>Pseudomonadota</taxon>
        <taxon>Alphaproteobacteria</taxon>
        <taxon>Hyphomicrobiales</taxon>
        <taxon>Chelatococcaceae</taxon>
        <taxon>Camelimonas</taxon>
    </lineage>
</organism>
<dbReference type="PANTHER" id="PTHR33755:SF6">
    <property type="entry name" value="PLASMID STABILIZATION SYSTEM PROTEIN"/>
    <property type="match status" value="1"/>
</dbReference>
<keyword evidence="2" id="KW-1277">Toxin-antitoxin system</keyword>
<evidence type="ECO:0000256" key="1">
    <source>
        <dbReference type="ARBA" id="ARBA00006226"/>
    </source>
</evidence>
<evidence type="ECO:0000313" key="4">
    <source>
        <dbReference type="Proteomes" id="UP001595704"/>
    </source>
</evidence>
<dbReference type="Pfam" id="PF05016">
    <property type="entry name" value="ParE_toxin"/>
    <property type="match status" value="1"/>
</dbReference>
<evidence type="ECO:0000313" key="3">
    <source>
        <dbReference type="EMBL" id="MFC3640218.1"/>
    </source>
</evidence>
<comment type="similarity">
    <text evidence="1">Belongs to the RelE toxin family.</text>
</comment>
<dbReference type="EMBL" id="JBHRYC010000135">
    <property type="protein sequence ID" value="MFC3640218.1"/>
    <property type="molecule type" value="Genomic_DNA"/>
</dbReference>
<dbReference type="InterPro" id="IPR007712">
    <property type="entry name" value="RelE/ParE_toxin"/>
</dbReference>
<evidence type="ECO:0000256" key="2">
    <source>
        <dbReference type="ARBA" id="ARBA00022649"/>
    </source>
</evidence>
<dbReference type="Proteomes" id="UP001595704">
    <property type="component" value="Unassembled WGS sequence"/>
</dbReference>
<dbReference type="InterPro" id="IPR051803">
    <property type="entry name" value="TA_system_RelE-like_toxin"/>
</dbReference>
<dbReference type="PANTHER" id="PTHR33755">
    <property type="entry name" value="TOXIN PARE1-RELATED"/>
    <property type="match status" value="1"/>
</dbReference>
<name>A0ABV7UP10_9HYPH</name>
<proteinExistence type="inferred from homology"/>
<protein>
    <submittedName>
        <fullName evidence="3">Type II toxin-antitoxin system RelE/ParE family toxin</fullName>
    </submittedName>
</protein>
<sequence>MQIVYTRRALEHLGRHAAAIARDSPAAAREQVARIRSSIDQLALFPESGREGRVTGTRELAAPRTPFVVVYRSEPERIVILRVLHGKQRYP</sequence>
<dbReference type="InterPro" id="IPR035093">
    <property type="entry name" value="RelE/ParE_toxin_dom_sf"/>
</dbReference>
<accession>A0ABV7UP10</accession>
<keyword evidence="4" id="KW-1185">Reference proteome</keyword>
<dbReference type="RefSeq" id="WP_191321371.1">
    <property type="nucleotide sequence ID" value="NZ_BNCG01000070.1"/>
</dbReference>
<gene>
    <name evidence="3" type="ORF">ACFONL_23075</name>
</gene>
<comment type="caution">
    <text evidence="3">The sequence shown here is derived from an EMBL/GenBank/DDBJ whole genome shotgun (WGS) entry which is preliminary data.</text>
</comment>